<evidence type="ECO:0000256" key="2">
    <source>
        <dbReference type="ARBA" id="ARBA00022737"/>
    </source>
</evidence>
<evidence type="ECO:0000256" key="4">
    <source>
        <dbReference type="SAM" id="MobiDB-lite"/>
    </source>
</evidence>
<comment type="similarity">
    <text evidence="1">Belongs to the GCN1 family.</text>
</comment>
<name>A0A2A9MR03_BESBE</name>
<feature type="region of interest" description="Disordered" evidence="4">
    <location>
        <begin position="1639"/>
        <end position="1658"/>
    </location>
</feature>
<feature type="compositionally biased region" description="Basic and acidic residues" evidence="4">
    <location>
        <begin position="1646"/>
        <end position="1655"/>
    </location>
</feature>
<dbReference type="Pfam" id="PF24987">
    <property type="entry name" value="HEAT_EF3_N"/>
    <property type="match status" value="1"/>
</dbReference>
<dbReference type="InterPro" id="IPR021133">
    <property type="entry name" value="HEAT_type_2"/>
</dbReference>
<feature type="region of interest" description="Disordered" evidence="4">
    <location>
        <begin position="1178"/>
        <end position="1231"/>
    </location>
</feature>
<dbReference type="GO" id="GO:0005829">
    <property type="term" value="C:cytosol"/>
    <property type="evidence" value="ECO:0007669"/>
    <property type="project" value="TreeGrafter"/>
</dbReference>
<gene>
    <name evidence="6" type="ORF">BESB_009840</name>
</gene>
<proteinExistence type="inferred from homology"/>
<evidence type="ECO:0000313" key="7">
    <source>
        <dbReference type="Proteomes" id="UP000224006"/>
    </source>
</evidence>
<feature type="region of interest" description="Disordered" evidence="4">
    <location>
        <begin position="1047"/>
        <end position="1087"/>
    </location>
</feature>
<dbReference type="Pfam" id="PF24984">
    <property type="entry name" value="HEAT_EF3_GNC1"/>
    <property type="match status" value="1"/>
</dbReference>
<feature type="region of interest" description="Disordered" evidence="4">
    <location>
        <begin position="1"/>
        <end position="27"/>
    </location>
</feature>
<dbReference type="PROSITE" id="PS50077">
    <property type="entry name" value="HEAT_REPEAT"/>
    <property type="match status" value="2"/>
</dbReference>
<feature type="compositionally biased region" description="Acidic residues" evidence="4">
    <location>
        <begin position="3396"/>
        <end position="3415"/>
    </location>
</feature>
<dbReference type="KEGG" id="bbes:BESB_009840"/>
<dbReference type="InterPro" id="IPR016024">
    <property type="entry name" value="ARM-type_fold"/>
</dbReference>
<keyword evidence="2" id="KW-0677">Repeat</keyword>
<dbReference type="GeneID" id="40306046"/>
<dbReference type="InterPro" id="IPR034085">
    <property type="entry name" value="TOG"/>
</dbReference>
<keyword evidence="7" id="KW-1185">Reference proteome</keyword>
<dbReference type="InterPro" id="IPR056810">
    <property type="entry name" value="GNC1-like_N"/>
</dbReference>
<protein>
    <submittedName>
        <fullName evidence="6">Putative GCN1</fullName>
    </submittedName>
</protein>
<sequence>MSADTLPEGAHNGVSPSAREGFEGASDPVSMTDALRAASLAARGGTLPGELAASLDVVLALLQSNSAEGDSPEELPAALDAATVKILTSAVGLHIPVTPETAKAASAQLQQILQVVCKALVLEVRAAGCSSGAAASDDVLPTLTAFCLGAQHALKRLKTASATVAAAGVGRYFAVLLDVIQQLSDPEAQLFFQHQACGSVFSAALALLGRALAPDAAAAAEAAIRASGSQDSVTQLEQQMFQPNAGSSNAILRGKAVHLLERLCDISPSVRELLQQDISKGLASPLAEGACGPYVSVFVVGRYLRQTLLSNAAKTRGTANKGGSSAAKHTAADDEKAKLLAAKKAEALEMRQTMLEVYVQAVVEARQPPAALLSAAFRPLLSLVQEGDWATLLPPLQRSLKRTPNAALAAAVSLFSSSSVECSSCLTSVCDQGLLDIVKSSSTTTTETARLQTALQVIGLLAQRCSDTAALVQVVLKRLYEPLKKGSFTKAGERIAFLAALSECLLSPHLRRRFPSELREEWLSDFASGKTSFFLTSLQNELNEEVKVAVCRVVGLLLAVSLPLAPEPDALKPFVAALSKLLSLPGAGTATGKSASSSPRLAAAALEALTVAAVSQRSRVAGLGVLREASAAAAALLPVATTKVGLRPQCLQAWALLSLLEDLRANEEGSAGAAAGDKEATDLVPKNAAQLIVEEDSYLNSLVAMEKAQEAEELRSQLRFFSILCARRPLVLSAVAYGFPHQLSTEPLLLAGSGAGFLNLGDRAQVPFPLESFGPACSLLSGFHFGVVRLLMTVMQRRLQGASAGDEETSASPAPRGTPAASSSLSRPFGATSSFFLSRLQQAVRTVPEFVDLLLLAFYFQLARFSAPVGTPAASRSVAQAAAGNAAPSSSASTSAVGVPPSAAALRSTLRFLLTLRYPQASTAPALAHGGPAAPSPQFNALLLLCLMHPLLLQSRKKSGGHVIRACLVRVQALCGADAAGAGETESKKKKKPGLVAWDTLFGLLPLAAQAGCSTSEATGGYRDALFGLVEGLRGLCLAAKTEERIEKTPPGAASRKKKSCGEVAARDEEDLGGKPSRSGRAEEASTRQSSVPISLLLRGLESAAKAACSQLAGLLGTEEMKAFSEQDVALYFARDDELYREEGTYQAQEVEAKNVKKNKFQSALYGDLADEIQQEPKTRAGAGASKSSAKPTGAAGVHRAGATASARKDARGARPGHGAGGAAAGSGNQTKADLEAEELALQQAQRRRMRASVERTEYALQCLGLLGECMPGAVEALFSVQDEGGKAKAVAEDASQAAGGRHAEGGSVRLQVAFQDLMRSPLVSMEALKTLRRIVNGGLVPQAVVPRRSVLPDALLRVGLSLPLEEADVQLLATIHPKAVLSPAAAALILPVVSAILQNAQSSGLPASQQAMELLRQQLQLRAPLHEREVLGCLSCSLRAHPSLVSTAATALQDFCAYLLARREKKRDDACDAETEEADQTSLLETLLNVAVADDATVRRAVVEALQVAPKDFLKKHLECIAYLLVLQQDVKEGDEDADAKRTQLAASKLLKSVWVQNEVVNKERLGDVGVLLRTPHKGFQLLAAKAFASLVADLGGASQLDVAMSALPQLFSWYLLESYPEGAEKAAARRARRAAEKSGAAAEGAERGARGGDAKPTIAYQKKEAKDPFFVGGKGRKTQGGSPGSPASPQPTADAREGEKNGGGGASPNLKTLEAHGAAARPATRGEEEEQQESLNMKLGVARTLQCLAERRLLAWEEAVQEVLRFLLTSALTTVEAIEDEGLQQALLAAGVAAIQNCATENEEDGGQAVRQELFHVVEKASKKGVSACGAAGEGKKARSVDASEVQAVLNVACSVFFGAIAEKLDGSDPTVKKIIKELIACIVDPRAPSPDVQRTISRALSPLVRLCASGGATPAGEVSESQAFCFSLLSQMLDAALTGDDIVVRRGGARGLGGIVKGLGILTLKTQHVMDALKEAMESKDGVRRQGALLCIEALSDALGRLFEPYTLHTLSLLLSSFSDTAFPVRLAAQQAARQIMAQLSGHGVKLILPTLIEKLEDPQWRTKVGSIELLGAMTHCAPRQLASCLPQVVPLLSEVMSDTCFPKVRESARDALFAIAEVISNPEIKQLAPKLIETLVDPTTENTKRMLEVLLTTSFRNSVDAPSLALVCPIAIRGLRERGSETKHKAANIVGSMVCLATEPKDFLPYLPQILVHLQSTLVDPIPHVRAAAARAFGTIAKGVGEEHLSDVLSWLFRTLKTSESSVERSGAAYGLSEVLVALGPERLKAFLPDILANATDQQAPPDVREGYLGLFVYLPTAFRESFQDYVPEVLPVLLGGLADNAEPVREVSLRACDVCVQQYAQTHTALLLRPLEDGLFSPDWRIRQSSVTLIGTLLDRLLRGCGEGVAAEDVMQTEILSLERRAFILSSLYIIRSDEAAAVRQTAVQVWKSLVSNSPRTLKELLPILTKRLISNLAASSALPGGEEKQRVAARCIGSLAHKLGDAVLPQLLPCLEQSLRSPDASTRRGVCVGLAEVVASAPRATLVEHMSPLLQTVRSALADHDASVQHAASRAAGCLIDGLGSDASDRILPPMLSQLIEPAVYTREQAAKVFTSLREAQLQGFELLLQEQTQAVLPRLLALVGDASRPLDASKLRLLGSCATIQPLERLQRNLKRILQLLLGACCQTALPESADSTLLWTEALAAALRLIKRLDAEGITLLVAVLEEELRNVNPIVELTAHGRQQLLSRSAATAARAAYQNAAGAGKSKRDDDGEDGEEAGAAKTATSTFAPIAATAFLNMKELRAHPDFMKFVETDPLNGRRRRAIGEVFLLLLWSRGVNSMVPFLEHILQLVLPMALADPAEEALVAGGACLAALHVQIRREELLGIIPELHGTVLKFVADPVTGKPVGSQVLVLPGLAISKKEPATFALSPAPLPPAFPPFSSASLLAAEPPNPCPSTFETLALIYQQGLMYGTSTIREASARALQQLVLHASASAVEPMAVKLAGPLIRTVGDKFCGQVKGAILLAIRALLLKAGLSVKPLLPQLQTTLLKCIVDPHPTVRTLGCRIIGTVTSLNVSTRVEGLLGDLVGLIQNAAATGAGALQVSLLQAVSNVLRSLTARCSGATYAKVLDATWEGVRSRQEEEAKVAAGQAISVLLLKHASREDALAFLRDQVLDSGNQFEADSRLAACLVLTPIFRGGRDGWEILKDSDIEDEIFVLIGTLLEDQASAVQRAALDVFRVAAACSRHDQAVARHCFKLVGNAKAAAAAAGVTNTGALLACLRGLRSLAKHSTALLADKRERYLLDTCDLASLYLFHQSPVVKLQAEAVFRYALRVSGSEDGRDEAGIFEALQQLQAGGFDPRRLQQLSEYAKRVLTRTAQSTNQLSDTDDEEEDSQEDLNDFDWMA</sequence>
<dbReference type="VEuPathDB" id="ToxoDB:BESB_009840"/>
<dbReference type="PANTHER" id="PTHR23346">
    <property type="entry name" value="TRANSLATIONAL ACTIVATOR GCN1-RELATED"/>
    <property type="match status" value="1"/>
</dbReference>
<dbReference type="GO" id="GO:0019887">
    <property type="term" value="F:protein kinase regulator activity"/>
    <property type="evidence" value="ECO:0007669"/>
    <property type="project" value="TreeGrafter"/>
</dbReference>
<comment type="caution">
    <text evidence="6">The sequence shown here is derived from an EMBL/GenBank/DDBJ whole genome shotgun (WGS) entry which is preliminary data.</text>
</comment>
<dbReference type="Proteomes" id="UP000224006">
    <property type="component" value="Chromosome I"/>
</dbReference>
<dbReference type="InterPro" id="IPR011989">
    <property type="entry name" value="ARM-like"/>
</dbReference>
<dbReference type="STRING" id="94643.A0A2A9MR03"/>
<dbReference type="GO" id="GO:0034198">
    <property type="term" value="P:cellular response to amino acid starvation"/>
    <property type="evidence" value="ECO:0007669"/>
    <property type="project" value="TreeGrafter"/>
</dbReference>
<feature type="repeat" description="HEAT" evidence="3">
    <location>
        <begin position="2092"/>
        <end position="2131"/>
    </location>
</feature>
<evidence type="ECO:0000256" key="3">
    <source>
        <dbReference type="PROSITE-ProRule" id="PRU00103"/>
    </source>
</evidence>
<feature type="region of interest" description="Disordered" evidence="4">
    <location>
        <begin position="1671"/>
        <end position="1736"/>
    </location>
</feature>
<dbReference type="OrthoDB" id="5148094at2759"/>
<accession>A0A2A9MR03</accession>
<evidence type="ECO:0000313" key="6">
    <source>
        <dbReference type="EMBL" id="PFH38642.1"/>
    </source>
</evidence>
<feature type="repeat" description="HEAT" evidence="3">
    <location>
        <begin position="2214"/>
        <end position="2251"/>
    </location>
</feature>
<dbReference type="SUPFAM" id="SSF48371">
    <property type="entry name" value="ARM repeat"/>
    <property type="match status" value="5"/>
</dbReference>
<evidence type="ECO:0000259" key="5">
    <source>
        <dbReference type="SMART" id="SM01349"/>
    </source>
</evidence>
<evidence type="ECO:0000256" key="1">
    <source>
        <dbReference type="ARBA" id="ARBA00007366"/>
    </source>
</evidence>
<dbReference type="GO" id="GO:0006417">
    <property type="term" value="P:regulation of translation"/>
    <property type="evidence" value="ECO:0007669"/>
    <property type="project" value="TreeGrafter"/>
</dbReference>
<dbReference type="PANTHER" id="PTHR23346:SF7">
    <property type="entry name" value="STALLED RIBOSOME SENSOR GCN1"/>
    <property type="match status" value="1"/>
</dbReference>
<dbReference type="EMBL" id="NWUJ01000001">
    <property type="protein sequence ID" value="PFH38642.1"/>
    <property type="molecule type" value="Genomic_DNA"/>
</dbReference>
<feature type="compositionally biased region" description="Low complexity" evidence="4">
    <location>
        <begin position="1180"/>
        <end position="1197"/>
    </location>
</feature>
<dbReference type="SMART" id="SM01349">
    <property type="entry name" value="TOG"/>
    <property type="match status" value="1"/>
</dbReference>
<dbReference type="Gene3D" id="1.25.10.10">
    <property type="entry name" value="Leucine-rich Repeat Variant"/>
    <property type="match status" value="4"/>
</dbReference>
<feature type="region of interest" description="Disordered" evidence="4">
    <location>
        <begin position="802"/>
        <end position="827"/>
    </location>
</feature>
<feature type="compositionally biased region" description="Gly residues" evidence="4">
    <location>
        <begin position="1216"/>
        <end position="1225"/>
    </location>
</feature>
<organism evidence="6 7">
    <name type="scientific">Besnoitia besnoiti</name>
    <name type="common">Apicomplexan protozoan</name>
    <dbReference type="NCBI Taxonomy" id="94643"/>
    <lineage>
        <taxon>Eukaryota</taxon>
        <taxon>Sar</taxon>
        <taxon>Alveolata</taxon>
        <taxon>Apicomplexa</taxon>
        <taxon>Conoidasida</taxon>
        <taxon>Coccidia</taxon>
        <taxon>Eucoccidiorida</taxon>
        <taxon>Eimeriorina</taxon>
        <taxon>Sarcocystidae</taxon>
        <taxon>Besnoitia</taxon>
    </lineage>
</organism>
<dbReference type="RefSeq" id="XP_029222651.1">
    <property type="nucleotide sequence ID" value="XM_029359738.1"/>
</dbReference>
<dbReference type="Pfam" id="PF24993">
    <property type="entry name" value="GNC1_N"/>
    <property type="match status" value="1"/>
</dbReference>
<reference evidence="6 7" key="1">
    <citation type="submission" date="2017-09" db="EMBL/GenBank/DDBJ databases">
        <title>Genome sequencing of Besnoitia besnoiti strain Bb-Ger1.</title>
        <authorList>
            <person name="Schares G."/>
            <person name="Venepally P."/>
            <person name="Lorenzi H.A."/>
        </authorList>
    </citation>
    <scope>NUCLEOTIDE SEQUENCE [LARGE SCALE GENOMIC DNA]</scope>
    <source>
        <strain evidence="6 7">Bb-Ger1</strain>
    </source>
</reference>
<feature type="domain" description="TOG" evidence="5">
    <location>
        <begin position="1922"/>
        <end position="2152"/>
    </location>
</feature>
<feature type="region of interest" description="Disordered" evidence="4">
    <location>
        <begin position="2767"/>
        <end position="2787"/>
    </location>
</feature>
<feature type="compositionally biased region" description="Low complexity" evidence="4">
    <location>
        <begin position="1686"/>
        <end position="1695"/>
    </location>
</feature>
<feature type="region of interest" description="Disordered" evidence="4">
    <location>
        <begin position="3388"/>
        <end position="3415"/>
    </location>
</feature>